<feature type="coiled-coil region" evidence="1">
    <location>
        <begin position="293"/>
        <end position="320"/>
    </location>
</feature>
<dbReference type="GO" id="GO:0003677">
    <property type="term" value="F:DNA binding"/>
    <property type="evidence" value="ECO:0007669"/>
    <property type="project" value="InterPro"/>
</dbReference>
<evidence type="ECO:0000313" key="3">
    <source>
        <dbReference type="EMBL" id="VVE87667.1"/>
    </source>
</evidence>
<dbReference type="GO" id="GO:0006310">
    <property type="term" value="P:DNA recombination"/>
    <property type="evidence" value="ECO:0007669"/>
    <property type="project" value="InterPro"/>
</dbReference>
<dbReference type="InterPro" id="IPR001668">
    <property type="entry name" value="Mob_Pre"/>
</dbReference>
<dbReference type="AlphaFoldDB" id="A0A5E5BQW7"/>
<dbReference type="EMBL" id="CABPST010000003">
    <property type="protein sequence ID" value="VVE87667.1"/>
    <property type="molecule type" value="Genomic_DNA"/>
</dbReference>
<feature type="compositionally biased region" description="Basic and acidic residues" evidence="2">
    <location>
        <begin position="261"/>
        <end position="274"/>
    </location>
</feature>
<dbReference type="Proteomes" id="UP000382040">
    <property type="component" value="Unassembled WGS sequence"/>
</dbReference>
<reference evidence="3 4" key="1">
    <citation type="submission" date="2019-08" db="EMBL/GenBank/DDBJ databases">
        <authorList>
            <person name="Peeters C."/>
        </authorList>
    </citation>
    <scope>NUCLEOTIDE SEQUENCE [LARGE SCALE GENOMIC DNA]</scope>
    <source>
        <strain evidence="3 4">LMG 20603</strain>
    </source>
</reference>
<dbReference type="CDD" id="cd17242">
    <property type="entry name" value="MobM_relaxase"/>
    <property type="match status" value="1"/>
</dbReference>
<keyword evidence="1" id="KW-0175">Coiled coil</keyword>
<dbReference type="Pfam" id="PF01076">
    <property type="entry name" value="Mob_Pre"/>
    <property type="match status" value="1"/>
</dbReference>
<gene>
    <name evidence="3" type="ORF">PBR20603_01604</name>
</gene>
<organism evidence="3 4">
    <name type="scientific">Pandoraea bronchicola</name>
    <dbReference type="NCBI Taxonomy" id="2508287"/>
    <lineage>
        <taxon>Bacteria</taxon>
        <taxon>Pseudomonadati</taxon>
        <taxon>Pseudomonadota</taxon>
        <taxon>Betaproteobacteria</taxon>
        <taxon>Burkholderiales</taxon>
        <taxon>Burkholderiaceae</taxon>
        <taxon>Pandoraea</taxon>
    </lineage>
</organism>
<dbReference type="NCBIfam" id="NF041497">
    <property type="entry name" value="MobV"/>
    <property type="match status" value="1"/>
</dbReference>
<protein>
    <submittedName>
        <fullName evidence="3">Recombinase</fullName>
    </submittedName>
</protein>
<keyword evidence="4" id="KW-1185">Reference proteome</keyword>
<name>A0A5E5BQW7_9BURK</name>
<proteinExistence type="predicted"/>
<evidence type="ECO:0000256" key="2">
    <source>
        <dbReference type="SAM" id="MobiDB-lite"/>
    </source>
</evidence>
<dbReference type="Gene3D" id="3.30.930.30">
    <property type="match status" value="1"/>
</dbReference>
<sequence>MANYCIMRVKKRRTGEAAAMARHALRQENVHNADPSKRGLNEILIGAGTVESVMVALRHKLPPKRRRDAVTCLEFFIGASPEAVAAMSKEQQRAYFERALAWVGWRFGGMENIVSAVVHRDETSAHLQVLTVPLLNGRLNAKQLVGNRQHLQAHQDSFAEIVGASHGLRRGVRGSKAKHTSIRQFYGAIQAAGSAEALPARMAVPEIPKELPFWATSEQRTARNAALKRRDDALASNRRRQSEIERLARLALATHGRASRRSPDPEAARKQTERAETLLASQRTEFNARANRLSQLQESLDVAARNLKEIERVRGDLLKEIEALNPELARDLGLDSKITQKPAEI</sequence>
<feature type="region of interest" description="Disordered" evidence="2">
    <location>
        <begin position="251"/>
        <end position="274"/>
    </location>
</feature>
<evidence type="ECO:0000313" key="4">
    <source>
        <dbReference type="Proteomes" id="UP000382040"/>
    </source>
</evidence>
<evidence type="ECO:0000256" key="1">
    <source>
        <dbReference type="SAM" id="Coils"/>
    </source>
</evidence>
<accession>A0A5E5BQW7</accession>